<accession>A0A0F3QEH6</accession>
<sequence length="51" mass="5937">MNENHFNLITDYIAAVLADSAIKVQKMDVNLSEMKEFFKIVNKAFEEKDKD</sequence>
<proteinExistence type="predicted"/>
<dbReference type="AlphaFoldDB" id="A0A0F3QEH6"/>
<reference evidence="1 2" key="1">
    <citation type="submission" date="2015-02" db="EMBL/GenBank/DDBJ databases">
        <title>Genome Sequencing of Rickettsiales.</title>
        <authorList>
            <person name="Daugherty S.C."/>
            <person name="Su Q."/>
            <person name="Abolude K."/>
            <person name="Beier-Sexton M."/>
            <person name="Carlyon J.A."/>
            <person name="Carter R."/>
            <person name="Day N.P."/>
            <person name="Dumler S.J."/>
            <person name="Dyachenko V."/>
            <person name="Godinez A."/>
            <person name="Kurtti T.J."/>
            <person name="Lichay M."/>
            <person name="Mullins K.E."/>
            <person name="Ott S."/>
            <person name="Pappas-Brown V."/>
            <person name="Paris D.H."/>
            <person name="Patel P."/>
            <person name="Richards A.L."/>
            <person name="Sadzewicz L."/>
            <person name="Sears K."/>
            <person name="Seidman D."/>
            <person name="Sengamalay N."/>
            <person name="Stenos J."/>
            <person name="Tallon L.J."/>
            <person name="Vincent G."/>
            <person name="Fraser C.M."/>
            <person name="Munderloh U."/>
            <person name="Dunning-Hotopp J.C."/>
        </authorList>
    </citation>
    <scope>NUCLEOTIDE SEQUENCE [LARGE SCALE GENOMIC DNA]</scope>
    <source>
        <strain evidence="1 2">RML Mogi</strain>
    </source>
</reference>
<dbReference type="PATRIC" id="fig|1359194.3.peg.1724"/>
<evidence type="ECO:0000313" key="1">
    <source>
        <dbReference type="EMBL" id="KJV90948.1"/>
    </source>
</evidence>
<comment type="caution">
    <text evidence="1">The sequence shown here is derived from an EMBL/GenBank/DDBJ whole genome shotgun (WGS) entry which is preliminary data.</text>
</comment>
<gene>
    <name evidence="1" type="ORF">RBEMOGI_1683</name>
</gene>
<name>A0A0F3QEH6_RICBE</name>
<protein>
    <submittedName>
        <fullName evidence="1">Uncharacterized protein</fullName>
    </submittedName>
</protein>
<dbReference type="EMBL" id="LAOJ01000004">
    <property type="protein sequence ID" value="KJV90948.1"/>
    <property type="molecule type" value="Genomic_DNA"/>
</dbReference>
<dbReference type="Proteomes" id="UP000033689">
    <property type="component" value="Unassembled WGS sequence"/>
</dbReference>
<organism evidence="1 2">
    <name type="scientific">Rickettsia bellii str. RML Mogi</name>
    <dbReference type="NCBI Taxonomy" id="1359194"/>
    <lineage>
        <taxon>Bacteria</taxon>
        <taxon>Pseudomonadati</taxon>
        <taxon>Pseudomonadota</taxon>
        <taxon>Alphaproteobacteria</taxon>
        <taxon>Rickettsiales</taxon>
        <taxon>Rickettsiaceae</taxon>
        <taxon>Rickettsieae</taxon>
        <taxon>Rickettsia</taxon>
        <taxon>belli group</taxon>
    </lineage>
</organism>
<evidence type="ECO:0000313" key="2">
    <source>
        <dbReference type="Proteomes" id="UP000033689"/>
    </source>
</evidence>